<evidence type="ECO:0000313" key="13">
    <source>
        <dbReference type="Proteomes" id="UP000527860"/>
    </source>
</evidence>
<comment type="subcellular location">
    <subcellularLocation>
        <location evidence="1 8">Cell membrane</location>
        <topology evidence="1 8">Peripheral membrane protein</topology>
    </subcellularLocation>
</comment>
<dbReference type="GO" id="GO:0016887">
    <property type="term" value="F:ATP hydrolysis activity"/>
    <property type="evidence" value="ECO:0007669"/>
    <property type="project" value="InterPro"/>
</dbReference>
<dbReference type="InterPro" id="IPR030946">
    <property type="entry name" value="EcfA2"/>
</dbReference>
<keyword evidence="4 8" id="KW-0547">Nucleotide-binding</keyword>
<dbReference type="FunFam" id="3.40.50.300:FF:000224">
    <property type="entry name" value="Energy-coupling factor transporter ATP-binding protein EcfA"/>
    <property type="match status" value="1"/>
</dbReference>
<sequence length="287" mass="32582">MRIAFKNLTSIYHQNTPFEHLALNDISTTFEEGVYYGIIGHTGSGKSTMIQTMNGLLLPNRGEVRVGDILLKRKSKQKEIHQVKEHVGMVFQFPEHQLFEETVLKDVMFGPKNMGMDEAVAQEKAEYYLNLLNIDATLFQSSPFDLSGGQMRKVAIAGILAMEPKVLILDEPTAGLDPKSHIETMALFKRIHEEMGITVILVTHDMDDVFEYTDYVKVLSSGHLVREGRTLDLLTDEALLGRFALEPPDIVRLIHDLEDKGVVFDSIPRNVEQFTELYREWRAGYAQ</sequence>
<evidence type="ECO:0000256" key="4">
    <source>
        <dbReference type="ARBA" id="ARBA00022741"/>
    </source>
</evidence>
<evidence type="ECO:0000256" key="3">
    <source>
        <dbReference type="ARBA" id="ARBA00022475"/>
    </source>
</evidence>
<dbReference type="SMART" id="SM00382">
    <property type="entry name" value="AAA"/>
    <property type="match status" value="1"/>
</dbReference>
<dbReference type="InterPro" id="IPR017871">
    <property type="entry name" value="ABC_transporter-like_CS"/>
</dbReference>
<dbReference type="Proteomes" id="UP000031546">
    <property type="component" value="Unassembled WGS sequence"/>
</dbReference>
<proteinExistence type="inferred from homology"/>
<keyword evidence="13" id="KW-1185">Reference proteome</keyword>
<dbReference type="PROSITE" id="PS50893">
    <property type="entry name" value="ABC_TRANSPORTER_2"/>
    <property type="match status" value="1"/>
</dbReference>
<keyword evidence="6" id="KW-1278">Translocase</keyword>
<dbReference type="PROSITE" id="PS00211">
    <property type="entry name" value="ABC_TRANSPORTER_1"/>
    <property type="match status" value="1"/>
</dbReference>
<accession>A0A0C2HP07</accession>
<organism evidence="10 12">
    <name type="scientific">Salinicoccus roseus</name>
    <dbReference type="NCBI Taxonomy" id="45670"/>
    <lineage>
        <taxon>Bacteria</taxon>
        <taxon>Bacillati</taxon>
        <taxon>Bacillota</taxon>
        <taxon>Bacilli</taxon>
        <taxon>Bacillales</taxon>
        <taxon>Staphylococcaceae</taxon>
        <taxon>Salinicoccus</taxon>
    </lineage>
</organism>
<dbReference type="EMBL" id="JXII01000003">
    <property type="protein sequence ID" value="KIH71206.1"/>
    <property type="molecule type" value="Genomic_DNA"/>
</dbReference>
<keyword evidence="5 8" id="KW-0067">ATP-binding</keyword>
<dbReference type="OrthoDB" id="9784332at2"/>
<dbReference type="GO" id="GO:0005524">
    <property type="term" value="F:ATP binding"/>
    <property type="evidence" value="ECO:0007669"/>
    <property type="project" value="UniProtKB-UniRule"/>
</dbReference>
<dbReference type="GO" id="GO:0043190">
    <property type="term" value="C:ATP-binding cassette (ABC) transporter complex"/>
    <property type="evidence" value="ECO:0007669"/>
    <property type="project" value="TreeGrafter"/>
</dbReference>
<gene>
    <name evidence="11" type="ORF">F7P68_0005305</name>
    <name evidence="10" type="ORF">SN16_03980</name>
</gene>
<keyword evidence="2 8" id="KW-0813">Transport</keyword>
<dbReference type="Proteomes" id="UP000527860">
    <property type="component" value="Unassembled WGS sequence"/>
</dbReference>
<dbReference type="InterPro" id="IPR050095">
    <property type="entry name" value="ECF_ABC_transporter_ATP-bd"/>
</dbReference>
<comment type="subunit">
    <text evidence="8">Forms a stable energy-coupling factor (ECF) transporter complex composed of 2 membrane-embedded substrate-binding proteins (S component), 2 ATP-binding proteins (A component) and 2 transmembrane proteins (T component).</text>
</comment>
<evidence type="ECO:0000256" key="7">
    <source>
        <dbReference type="ARBA" id="ARBA00023136"/>
    </source>
</evidence>
<evidence type="ECO:0000259" key="9">
    <source>
        <dbReference type="PROSITE" id="PS50893"/>
    </source>
</evidence>
<dbReference type="InterPro" id="IPR003593">
    <property type="entry name" value="AAA+_ATPase"/>
</dbReference>
<dbReference type="PANTHER" id="PTHR43553">
    <property type="entry name" value="HEAVY METAL TRANSPORTER"/>
    <property type="match status" value="1"/>
</dbReference>
<reference evidence="13" key="2">
    <citation type="submission" date="2020-04" db="EMBL/GenBank/DDBJ databases">
        <title>Genome analysis and biological profiling of marine Cellulosimicrobium funkei MOSEL-ME6.</title>
        <authorList>
            <person name="Tanveer F."/>
            <person name="Xie Y."/>
            <person name="Shinwari Z.K."/>
        </authorList>
    </citation>
    <scope>NUCLEOTIDE SEQUENCE [LARGE SCALE GENOMIC DNA]</scope>
    <source>
        <strain evidence="13">MOSEL-ME25</strain>
    </source>
</reference>
<dbReference type="Gene3D" id="3.40.50.300">
    <property type="entry name" value="P-loop containing nucleotide triphosphate hydrolases"/>
    <property type="match status" value="1"/>
</dbReference>
<dbReference type="PANTHER" id="PTHR43553:SF27">
    <property type="entry name" value="ENERGY-COUPLING FACTOR TRANSPORTER ATP-BINDING PROTEIN ECFA2"/>
    <property type="match status" value="1"/>
</dbReference>
<evidence type="ECO:0000256" key="8">
    <source>
        <dbReference type="RuleBase" id="RU365104"/>
    </source>
</evidence>
<comment type="caution">
    <text evidence="10">The sequence shown here is derived from an EMBL/GenBank/DDBJ whole genome shotgun (WGS) entry which is preliminary data.</text>
</comment>
<dbReference type="GeneID" id="77844701"/>
<dbReference type="RefSeq" id="WP_040105328.1">
    <property type="nucleotide sequence ID" value="NZ_JABEVU030000001.1"/>
</dbReference>
<dbReference type="InterPro" id="IPR027417">
    <property type="entry name" value="P-loop_NTPase"/>
</dbReference>
<evidence type="ECO:0000313" key="12">
    <source>
        <dbReference type="Proteomes" id="UP000031546"/>
    </source>
</evidence>
<keyword evidence="3 8" id="KW-1003">Cell membrane</keyword>
<reference evidence="10 12" key="1">
    <citation type="submission" date="2015-01" db="EMBL/GenBank/DDBJ databases">
        <title>Genome sequences of high lactate-tolerant strain Salinicoccus roseus W12 with industrial interest.</title>
        <authorList>
            <person name="Wang H."/>
            <person name="Yu B."/>
        </authorList>
    </citation>
    <scope>NUCLEOTIDE SEQUENCE [LARGE SCALE GENOMIC DNA]</scope>
    <source>
        <strain evidence="10 12">W12</strain>
    </source>
</reference>
<protein>
    <recommendedName>
        <fullName evidence="8">Energy-coupling factor transporter ATP-binding protein EcfA2</fullName>
        <ecNumber evidence="8">7.-.-.-</ecNumber>
    </recommendedName>
</protein>
<dbReference type="SUPFAM" id="SSF52540">
    <property type="entry name" value="P-loop containing nucleoside triphosphate hydrolases"/>
    <property type="match status" value="1"/>
</dbReference>
<comment type="function">
    <text evidence="8">ATP-binding (A) component of a common energy-coupling factor (ECF) ABC-transporter complex.</text>
</comment>
<evidence type="ECO:0000256" key="5">
    <source>
        <dbReference type="ARBA" id="ARBA00022840"/>
    </source>
</evidence>
<dbReference type="GO" id="GO:0015087">
    <property type="term" value="F:cobalt ion transmembrane transporter activity"/>
    <property type="evidence" value="ECO:0007669"/>
    <property type="project" value="UniProtKB-ARBA"/>
</dbReference>
<evidence type="ECO:0000313" key="11">
    <source>
        <dbReference type="EMBL" id="MDB0579936.1"/>
    </source>
</evidence>
<dbReference type="InterPro" id="IPR015856">
    <property type="entry name" value="ABC_transpr_CbiO/EcfA_su"/>
</dbReference>
<reference evidence="11" key="3">
    <citation type="submission" date="2020-04" db="EMBL/GenBank/DDBJ databases">
        <authorList>
            <person name="Tanveer F."/>
            <person name="Xie Y."/>
            <person name="Shinwari Z.K."/>
        </authorList>
    </citation>
    <scope>NUCLEOTIDE SEQUENCE</scope>
    <source>
        <strain evidence="11">MOSEL-ME25</strain>
    </source>
</reference>
<keyword evidence="7 8" id="KW-0472">Membrane</keyword>
<evidence type="ECO:0000256" key="6">
    <source>
        <dbReference type="ARBA" id="ARBA00022967"/>
    </source>
</evidence>
<evidence type="ECO:0000313" key="10">
    <source>
        <dbReference type="EMBL" id="KIH71206.1"/>
    </source>
</evidence>
<dbReference type="InterPro" id="IPR003439">
    <property type="entry name" value="ABC_transporter-like_ATP-bd"/>
</dbReference>
<evidence type="ECO:0000256" key="1">
    <source>
        <dbReference type="ARBA" id="ARBA00004202"/>
    </source>
</evidence>
<dbReference type="GO" id="GO:0042626">
    <property type="term" value="F:ATPase-coupled transmembrane transporter activity"/>
    <property type="evidence" value="ECO:0007669"/>
    <property type="project" value="TreeGrafter"/>
</dbReference>
<dbReference type="AlphaFoldDB" id="A0A0C2HP07"/>
<evidence type="ECO:0000256" key="2">
    <source>
        <dbReference type="ARBA" id="ARBA00022448"/>
    </source>
</evidence>
<dbReference type="Pfam" id="PF00005">
    <property type="entry name" value="ABC_tran"/>
    <property type="match status" value="1"/>
</dbReference>
<name>A0A0C2HP07_9STAP</name>
<dbReference type="NCBIfam" id="TIGR04521">
    <property type="entry name" value="ECF_ATPase_2"/>
    <property type="match status" value="1"/>
</dbReference>
<dbReference type="STRING" id="45670.SN16_03980"/>
<comment type="similarity">
    <text evidence="8">Belongs to the ABC transporter superfamily. Energy-coupling factor EcfA family.</text>
</comment>
<feature type="domain" description="ABC transporter" evidence="9">
    <location>
        <begin position="3"/>
        <end position="246"/>
    </location>
</feature>
<dbReference type="CDD" id="cd03225">
    <property type="entry name" value="ABC_cobalt_CbiO_domain1"/>
    <property type="match status" value="1"/>
</dbReference>
<reference evidence="11 13" key="4">
    <citation type="submission" date="2022-12" db="EMBL/GenBank/DDBJ databases">
        <title>Genome analysis and biological profiling of marine Salinicoccus roseus MOSEL-ME25.</title>
        <authorList>
            <person name="Mirza F.T."/>
            <person name="Xie Y."/>
            <person name="Shinwari Z.K."/>
        </authorList>
    </citation>
    <scope>NUCLEOTIDE SEQUENCE [LARGE SCALE GENOMIC DNA]</scope>
    <source>
        <strain evidence="11 13">MOSEL-ME25</strain>
    </source>
</reference>
<dbReference type="EMBL" id="JABEVU030000001">
    <property type="protein sequence ID" value="MDB0579936.1"/>
    <property type="molecule type" value="Genomic_DNA"/>
</dbReference>
<dbReference type="EC" id="7.-.-.-" evidence="8"/>